<evidence type="ECO:0000256" key="15">
    <source>
        <dbReference type="SAM" id="MobiDB-lite"/>
    </source>
</evidence>
<evidence type="ECO:0000256" key="2">
    <source>
        <dbReference type="ARBA" id="ARBA00004924"/>
    </source>
</evidence>
<dbReference type="EC" id="1.14.13.196" evidence="5"/>
<comment type="cofactor">
    <cofactor evidence="1">
        <name>FAD</name>
        <dbReference type="ChEBI" id="CHEBI:57692"/>
    </cofactor>
</comment>
<evidence type="ECO:0000256" key="1">
    <source>
        <dbReference type="ARBA" id="ARBA00001974"/>
    </source>
</evidence>
<keyword evidence="11" id="KW-0503">Monooxygenase</keyword>
<evidence type="ECO:0000256" key="9">
    <source>
        <dbReference type="ARBA" id="ARBA00022857"/>
    </source>
</evidence>
<dbReference type="EMBL" id="ML996567">
    <property type="protein sequence ID" value="KAF2761325.1"/>
    <property type="molecule type" value="Genomic_DNA"/>
</dbReference>
<dbReference type="GO" id="GO:0006879">
    <property type="term" value="P:intracellular iron ion homeostasis"/>
    <property type="evidence" value="ECO:0007669"/>
    <property type="project" value="TreeGrafter"/>
</dbReference>
<dbReference type="Gene3D" id="3.50.50.60">
    <property type="entry name" value="FAD/NAD(P)-binding domain"/>
    <property type="match status" value="1"/>
</dbReference>
<keyword evidence="8" id="KW-0274">FAD</keyword>
<feature type="compositionally biased region" description="Polar residues" evidence="15">
    <location>
        <begin position="514"/>
        <end position="532"/>
    </location>
</feature>
<gene>
    <name evidence="16" type="ORF">EJ05DRAFT_473848</name>
</gene>
<feature type="region of interest" description="Disordered" evidence="15">
    <location>
        <begin position="1"/>
        <end position="28"/>
    </location>
</feature>
<dbReference type="InterPro" id="IPR025700">
    <property type="entry name" value="Lys/Orn_oxygenase"/>
</dbReference>
<feature type="non-terminal residue" evidence="16">
    <location>
        <position position="532"/>
    </location>
</feature>
<keyword evidence="7" id="KW-0285">Flavoprotein</keyword>
<evidence type="ECO:0000256" key="7">
    <source>
        <dbReference type="ARBA" id="ARBA00022630"/>
    </source>
</evidence>
<dbReference type="RefSeq" id="XP_033603776.1">
    <property type="nucleotide sequence ID" value="XM_033743482.1"/>
</dbReference>
<comment type="subunit">
    <text evidence="4">Homotetramer.</text>
</comment>
<dbReference type="OrthoDB" id="3519933at2759"/>
<evidence type="ECO:0000313" key="17">
    <source>
        <dbReference type="Proteomes" id="UP000799437"/>
    </source>
</evidence>
<feature type="region of interest" description="Disordered" evidence="15">
    <location>
        <begin position="509"/>
        <end position="532"/>
    </location>
</feature>
<sequence length="532" mass="59812">MAPHFDSRGSSPHDLTSSTRNHYAHPVGDGYLETTDSKDYNVSHLQYTEPDDLHDLVCVGFGPASLAIAVALHDSLDTPNICRDLPNLSEHQPKVAFLERQPSFAWHAGMLLPGAKMQISFIKDMATLRNPRSEFTFMNYLHKNGRLVEFTNLGTFLPQRVEYEDYMRWCANWFNEVVEYDQEVVQIIPENLSTGSQKVESFIVKSRNRRTNTMTERRTRNVVIAAGGRPSIPKHLPQRHPKVIHSSQYSHVIRDLFKDPQYPYRAAVIGGGQSAAEIFENLHSHYPNSQTNLIIKGAALRPSDDSPFVNEIFNPSRVDDVYHQSPALRASALAADRNTNYGVVRLDLLERIYETIYTQRIRYKSEAAWPHHILPHRHILKITDSPEIPGGVRLHIHNTSGDFYVEGENGDEVIDVDAVFVATGYRRNAHEDMLEGAEGLRPNGAHKWEVGRDYRVLFKEGTVVEDAGVWLQGCCESTHGLSDSLLSVLASRAGEMVNNIFGADPYPTQRGSKKSISLNGRSSMTSNGITNL</sequence>
<evidence type="ECO:0000256" key="14">
    <source>
        <dbReference type="ARBA" id="ARBA00049248"/>
    </source>
</evidence>
<evidence type="ECO:0000256" key="12">
    <source>
        <dbReference type="ARBA" id="ARBA00030351"/>
    </source>
</evidence>
<keyword evidence="17" id="KW-1185">Reference proteome</keyword>
<comment type="similarity">
    <text evidence="3">Belongs to the lysine N(6)-hydroxylase/L-ornithine N(5)-oxygenase family.</text>
</comment>
<accession>A0A6A6WGV6</accession>
<dbReference type="GeneID" id="54484536"/>
<reference evidence="16" key="1">
    <citation type="journal article" date="2020" name="Stud. Mycol.">
        <title>101 Dothideomycetes genomes: a test case for predicting lifestyles and emergence of pathogens.</title>
        <authorList>
            <person name="Haridas S."/>
            <person name="Albert R."/>
            <person name="Binder M."/>
            <person name="Bloem J."/>
            <person name="Labutti K."/>
            <person name="Salamov A."/>
            <person name="Andreopoulos B."/>
            <person name="Baker S."/>
            <person name="Barry K."/>
            <person name="Bills G."/>
            <person name="Bluhm B."/>
            <person name="Cannon C."/>
            <person name="Castanera R."/>
            <person name="Culley D."/>
            <person name="Daum C."/>
            <person name="Ezra D."/>
            <person name="Gonzalez J."/>
            <person name="Henrissat B."/>
            <person name="Kuo A."/>
            <person name="Liang C."/>
            <person name="Lipzen A."/>
            <person name="Lutzoni F."/>
            <person name="Magnuson J."/>
            <person name="Mondo S."/>
            <person name="Nolan M."/>
            <person name="Ohm R."/>
            <person name="Pangilinan J."/>
            <person name="Park H.-J."/>
            <person name="Ramirez L."/>
            <person name="Alfaro M."/>
            <person name="Sun H."/>
            <person name="Tritt A."/>
            <person name="Yoshinaga Y."/>
            <person name="Zwiers L.-H."/>
            <person name="Turgeon B."/>
            <person name="Goodwin S."/>
            <person name="Spatafora J."/>
            <person name="Crous P."/>
            <person name="Grigoriev I."/>
        </authorList>
    </citation>
    <scope>NUCLEOTIDE SEQUENCE</scope>
    <source>
        <strain evidence="16">CBS 121739</strain>
    </source>
</reference>
<dbReference type="AlphaFoldDB" id="A0A6A6WGV6"/>
<evidence type="ECO:0000256" key="10">
    <source>
        <dbReference type="ARBA" id="ARBA00023002"/>
    </source>
</evidence>
<comment type="catalytic activity">
    <reaction evidence="14">
        <text>L-ornithine + NADH + O2 = N(5)-hydroxy-L-ornithine + NAD(+) + H2O</text>
        <dbReference type="Rhea" id="RHEA:41512"/>
        <dbReference type="ChEBI" id="CHEBI:15377"/>
        <dbReference type="ChEBI" id="CHEBI:15379"/>
        <dbReference type="ChEBI" id="CHEBI:46911"/>
        <dbReference type="ChEBI" id="CHEBI:57540"/>
        <dbReference type="ChEBI" id="CHEBI:57945"/>
        <dbReference type="ChEBI" id="CHEBI:78275"/>
        <dbReference type="EC" id="1.14.13.196"/>
    </reaction>
</comment>
<dbReference type="Pfam" id="PF13434">
    <property type="entry name" value="Lys_Orn_oxgnase"/>
    <property type="match status" value="1"/>
</dbReference>
<evidence type="ECO:0000256" key="13">
    <source>
        <dbReference type="ARBA" id="ARBA00047598"/>
    </source>
</evidence>
<evidence type="ECO:0000256" key="11">
    <source>
        <dbReference type="ARBA" id="ARBA00023033"/>
    </source>
</evidence>
<dbReference type="PANTHER" id="PTHR42802:SF1">
    <property type="entry name" value="L-ORNITHINE N(5)-MONOOXYGENASE"/>
    <property type="match status" value="1"/>
</dbReference>
<dbReference type="Proteomes" id="UP000799437">
    <property type="component" value="Unassembled WGS sequence"/>
</dbReference>
<dbReference type="PANTHER" id="PTHR42802">
    <property type="entry name" value="MONOOXYGENASE"/>
    <property type="match status" value="1"/>
</dbReference>
<protein>
    <recommendedName>
        <fullName evidence="6">L-ornithine N(5)-monooxygenase</fullName>
        <ecNumber evidence="5">1.14.13.196</ecNumber>
    </recommendedName>
    <alternativeName>
        <fullName evidence="12">L-ornithine N(5)-oxygenase</fullName>
    </alternativeName>
</protein>
<comment type="pathway">
    <text evidence="2">Siderophore biosynthesis.</text>
</comment>
<dbReference type="FunFam" id="3.50.50.60:FF:000195">
    <property type="entry name" value="L-ornithine N(5)-monooxygenase"/>
    <property type="match status" value="1"/>
</dbReference>
<dbReference type="PRINTS" id="PR00368">
    <property type="entry name" value="FADPNR"/>
</dbReference>
<dbReference type="GO" id="GO:0019290">
    <property type="term" value="P:siderophore biosynthetic process"/>
    <property type="evidence" value="ECO:0007669"/>
    <property type="project" value="UniProtKB-ARBA"/>
</dbReference>
<dbReference type="SUPFAM" id="SSF51905">
    <property type="entry name" value="FAD/NAD(P)-binding domain"/>
    <property type="match status" value="2"/>
</dbReference>
<comment type="catalytic activity">
    <reaction evidence="13">
        <text>L-ornithine + NADPH + O2 = N(5)-hydroxy-L-ornithine + NADP(+) + H2O</text>
        <dbReference type="Rhea" id="RHEA:41508"/>
        <dbReference type="ChEBI" id="CHEBI:15377"/>
        <dbReference type="ChEBI" id="CHEBI:15379"/>
        <dbReference type="ChEBI" id="CHEBI:46911"/>
        <dbReference type="ChEBI" id="CHEBI:57783"/>
        <dbReference type="ChEBI" id="CHEBI:58349"/>
        <dbReference type="ChEBI" id="CHEBI:78275"/>
        <dbReference type="EC" id="1.14.13.196"/>
    </reaction>
</comment>
<dbReference type="InterPro" id="IPR036188">
    <property type="entry name" value="FAD/NAD-bd_sf"/>
</dbReference>
<evidence type="ECO:0000256" key="5">
    <source>
        <dbReference type="ARBA" id="ARBA00012881"/>
    </source>
</evidence>
<name>A0A6A6WGV6_9PEZI</name>
<dbReference type="GO" id="GO:0004497">
    <property type="term" value="F:monooxygenase activity"/>
    <property type="evidence" value="ECO:0007669"/>
    <property type="project" value="UniProtKB-KW"/>
</dbReference>
<evidence type="ECO:0000256" key="3">
    <source>
        <dbReference type="ARBA" id="ARBA00007588"/>
    </source>
</evidence>
<proteinExistence type="inferred from homology"/>
<evidence type="ECO:0000313" key="16">
    <source>
        <dbReference type="EMBL" id="KAF2761325.1"/>
    </source>
</evidence>
<evidence type="ECO:0000256" key="8">
    <source>
        <dbReference type="ARBA" id="ARBA00022827"/>
    </source>
</evidence>
<keyword evidence="10" id="KW-0560">Oxidoreductase</keyword>
<evidence type="ECO:0000256" key="6">
    <source>
        <dbReference type="ARBA" id="ARBA00018612"/>
    </source>
</evidence>
<feature type="compositionally biased region" description="Polar residues" evidence="15">
    <location>
        <begin position="8"/>
        <end position="21"/>
    </location>
</feature>
<evidence type="ECO:0000256" key="4">
    <source>
        <dbReference type="ARBA" id="ARBA00011881"/>
    </source>
</evidence>
<organism evidence="16 17">
    <name type="scientific">Pseudovirgaria hyperparasitica</name>
    <dbReference type="NCBI Taxonomy" id="470096"/>
    <lineage>
        <taxon>Eukaryota</taxon>
        <taxon>Fungi</taxon>
        <taxon>Dikarya</taxon>
        <taxon>Ascomycota</taxon>
        <taxon>Pezizomycotina</taxon>
        <taxon>Dothideomycetes</taxon>
        <taxon>Dothideomycetes incertae sedis</taxon>
        <taxon>Acrospermales</taxon>
        <taxon>Acrospermaceae</taxon>
        <taxon>Pseudovirgaria</taxon>
    </lineage>
</organism>
<keyword evidence="9" id="KW-0521">NADP</keyword>